<dbReference type="EMBL" id="HBUF01040564">
    <property type="protein sequence ID" value="CAG6617998.1"/>
    <property type="molecule type" value="Transcribed_RNA"/>
</dbReference>
<reference evidence="2" key="1">
    <citation type="submission" date="2021-05" db="EMBL/GenBank/DDBJ databases">
        <authorList>
            <person name="Alioto T."/>
            <person name="Alioto T."/>
            <person name="Gomez Garrido J."/>
        </authorList>
    </citation>
    <scope>NUCLEOTIDE SEQUENCE</scope>
</reference>
<feature type="region of interest" description="Disordered" evidence="1">
    <location>
        <begin position="234"/>
        <end position="311"/>
    </location>
</feature>
<dbReference type="EMBL" id="HBUF01040563">
    <property type="protein sequence ID" value="CAG6617996.1"/>
    <property type="molecule type" value="Transcribed_RNA"/>
</dbReference>
<dbReference type="AlphaFoldDB" id="A0A8D8LZQ8"/>
<organism evidence="2">
    <name type="scientific">Cacopsylla melanoneura</name>
    <dbReference type="NCBI Taxonomy" id="428564"/>
    <lineage>
        <taxon>Eukaryota</taxon>
        <taxon>Metazoa</taxon>
        <taxon>Ecdysozoa</taxon>
        <taxon>Arthropoda</taxon>
        <taxon>Hexapoda</taxon>
        <taxon>Insecta</taxon>
        <taxon>Pterygota</taxon>
        <taxon>Neoptera</taxon>
        <taxon>Paraneoptera</taxon>
        <taxon>Hemiptera</taxon>
        <taxon>Sternorrhyncha</taxon>
        <taxon>Psylloidea</taxon>
        <taxon>Psyllidae</taxon>
        <taxon>Psyllinae</taxon>
        <taxon>Cacopsylla</taxon>
    </lineage>
</organism>
<feature type="region of interest" description="Disordered" evidence="1">
    <location>
        <begin position="447"/>
        <end position="505"/>
    </location>
</feature>
<feature type="compositionally biased region" description="Basic residues" evidence="1">
    <location>
        <begin position="698"/>
        <end position="717"/>
    </location>
</feature>
<proteinExistence type="predicted"/>
<feature type="region of interest" description="Disordered" evidence="1">
    <location>
        <begin position="85"/>
        <end position="119"/>
    </location>
</feature>
<evidence type="ECO:0000313" key="2">
    <source>
        <dbReference type="EMBL" id="CAG6617998.1"/>
    </source>
</evidence>
<feature type="compositionally biased region" description="Polar residues" evidence="1">
    <location>
        <begin position="685"/>
        <end position="696"/>
    </location>
</feature>
<feature type="region of interest" description="Disordered" evidence="1">
    <location>
        <begin position="603"/>
        <end position="644"/>
    </location>
</feature>
<protein>
    <submittedName>
        <fullName evidence="2">Uncharacterized protein</fullName>
    </submittedName>
</protein>
<feature type="compositionally biased region" description="Basic and acidic residues" evidence="1">
    <location>
        <begin position="269"/>
        <end position="281"/>
    </location>
</feature>
<name>A0A8D8LZQ8_9HEMI</name>
<feature type="region of interest" description="Disordered" evidence="1">
    <location>
        <begin position="141"/>
        <end position="161"/>
    </location>
</feature>
<feature type="compositionally biased region" description="Pro residues" evidence="1">
    <location>
        <begin position="466"/>
        <end position="475"/>
    </location>
</feature>
<sequence>MPAVMKLINNLNNINTCFSNGYELRGSMGNRQSQHNNNNKDSVVMNGASSNHLTRSAARNRLKEPLTVECNGFANSVSVRSDGVLVEKDTPGPGRLCRNKSKSCPGNGSQLGPLSPTDAVRPRRNIWKLPSCLLGTTAEDTRARGNTNPASKTDTKSNHTSVPCKYNHLSHVKSECKVLSKLQEDSNTNHIEKCYHVRQDRKLLEDNREYYKVEVLSAKLRSTRQFVKEYEARKLKEEREEEEEEMKNKTETNSGLETKDEEQNGDDNEVQRKTRQSHAEDSIYLSRKNLKLRHSRDSPEHESSTPVKKFRPNKITMIERLNMEADKFMFGDPRRELEEQESSPDTAAPKRKRKSHVELFLIDNLDYYKFELPASRLRNGNDIKTYREELKEPEECKGTIKIDFDNVKYSFEMGIQQELWYQVFLRSRSRTRQSLWQNKVPHQSKILLPFERKTRPGVHRSKQESLPPPPPPPEPETIQSHRRRKRRLSSIIEDDSRPRKSPRCHASTQAILSSHHIPGVRRSLLDEDSCTSSTPLHEPENFPECCEFARINPYSCDVRRLVDKLAKQLKLDISQVNLCEILRQYSRSYYSSLNTNCDVTGGTGSGSQPGDNSSDCGASSHLSSEGTGKRRERKKRRINMTGWPCRPKRKVAGKVVNYNENLAASLSSTLTVPSPPSLSPVVDRTTPSSRGVSTACTMKKKRGRKRRKGKAANRYKY</sequence>
<feature type="compositionally biased region" description="Polar residues" evidence="1">
    <location>
        <begin position="608"/>
        <end position="626"/>
    </location>
</feature>
<accession>A0A8D8LZQ8</accession>
<evidence type="ECO:0000256" key="1">
    <source>
        <dbReference type="SAM" id="MobiDB-lite"/>
    </source>
</evidence>
<dbReference type="EMBL" id="HBUF01040562">
    <property type="protein sequence ID" value="CAG6617994.1"/>
    <property type="molecule type" value="Transcribed_RNA"/>
</dbReference>
<feature type="region of interest" description="Disordered" evidence="1">
    <location>
        <begin position="668"/>
        <end position="717"/>
    </location>
</feature>
<feature type="compositionally biased region" description="Polar residues" evidence="1">
    <location>
        <begin position="102"/>
        <end position="112"/>
    </location>
</feature>